<dbReference type="RefSeq" id="WP_009755935.1">
    <property type="nucleotide sequence ID" value="NZ_AMSI01000002.1"/>
</dbReference>
<dbReference type="CDD" id="cd02440">
    <property type="entry name" value="AdoMet_MTases"/>
    <property type="match status" value="1"/>
</dbReference>
<dbReference type="Proteomes" id="UP000007374">
    <property type="component" value="Unassembled WGS sequence"/>
</dbReference>
<dbReference type="PATRIC" id="fig|1231190.3.peg.688"/>
<proteinExistence type="predicted"/>
<keyword evidence="2" id="KW-0489">Methyltransferase</keyword>
<evidence type="ECO:0000313" key="3">
    <source>
        <dbReference type="Proteomes" id="UP000007374"/>
    </source>
</evidence>
<dbReference type="GO" id="GO:0008757">
    <property type="term" value="F:S-adenosylmethionine-dependent methyltransferase activity"/>
    <property type="evidence" value="ECO:0007669"/>
    <property type="project" value="InterPro"/>
</dbReference>
<keyword evidence="2" id="KW-0808">Transferase</keyword>
<dbReference type="Gene3D" id="3.40.50.150">
    <property type="entry name" value="Vaccinia Virus protein VP39"/>
    <property type="match status" value="1"/>
</dbReference>
<dbReference type="AlphaFoldDB" id="K2NWW4"/>
<dbReference type="SUPFAM" id="SSF53335">
    <property type="entry name" value="S-adenosyl-L-methionine-dependent methyltransferases"/>
    <property type="match status" value="1"/>
</dbReference>
<protein>
    <submittedName>
        <fullName evidence="2">Methyltransferase type 11</fullName>
    </submittedName>
</protein>
<evidence type="ECO:0000313" key="2">
    <source>
        <dbReference type="EMBL" id="EKF43800.1"/>
    </source>
</evidence>
<accession>K2NWW4</accession>
<comment type="caution">
    <text evidence="2">The sequence shown here is derived from an EMBL/GenBank/DDBJ whole genome shotgun (WGS) entry which is preliminary data.</text>
</comment>
<sequence length="235" mass="26444">MSKLENGWETSAAAWISDMGEAGDFSRRHILDAPMLARIREKGFTRALDVGAGEGRFCRMMRSEGLEVIGVEPTPSLHAMAQARDPSGTYVDAMAENLPFEDASFDLVVSYLTLIDIDGIKEAIGEMARVLRPGGSLLIANLNSFNTAGGWKTVPDGTRRFEIDNYLTERAEWVSWRGISIRNWHRPFHTYMRLLLDTGLRLVFFDEPAPSGGDPEVAARYRRSPYFHIMEWKKA</sequence>
<dbReference type="InterPro" id="IPR029063">
    <property type="entry name" value="SAM-dependent_MTases_sf"/>
</dbReference>
<dbReference type="eggNOG" id="COG2226">
    <property type="taxonomic scope" value="Bacteria"/>
</dbReference>
<dbReference type="STRING" id="721133.SAMN05216176_101660"/>
<dbReference type="PANTHER" id="PTHR43591">
    <property type="entry name" value="METHYLTRANSFERASE"/>
    <property type="match status" value="1"/>
</dbReference>
<dbReference type="OrthoDB" id="5517736at2"/>
<dbReference type="Pfam" id="PF08241">
    <property type="entry name" value="Methyltransf_11"/>
    <property type="match status" value="1"/>
</dbReference>
<dbReference type="GO" id="GO:0032259">
    <property type="term" value="P:methylation"/>
    <property type="evidence" value="ECO:0007669"/>
    <property type="project" value="UniProtKB-KW"/>
</dbReference>
<feature type="domain" description="Methyltransferase type 11" evidence="1">
    <location>
        <begin position="48"/>
        <end position="139"/>
    </location>
</feature>
<gene>
    <name evidence="2" type="ORF">NA8A_03270</name>
</gene>
<organism evidence="2 3">
    <name type="scientific">Nitratireductor indicus C115</name>
    <dbReference type="NCBI Taxonomy" id="1231190"/>
    <lineage>
        <taxon>Bacteria</taxon>
        <taxon>Pseudomonadati</taxon>
        <taxon>Pseudomonadota</taxon>
        <taxon>Alphaproteobacteria</taxon>
        <taxon>Hyphomicrobiales</taxon>
        <taxon>Phyllobacteriaceae</taxon>
        <taxon>Nitratireductor</taxon>
    </lineage>
</organism>
<reference evidence="2 3" key="1">
    <citation type="journal article" date="2012" name="J. Bacteriol.">
        <title>Genome Sequence of Nitratireductor indicus Type Strain C115.</title>
        <authorList>
            <person name="Lai Q."/>
            <person name="Li G."/>
            <person name="Yu Z."/>
            <person name="Shao Z."/>
        </authorList>
    </citation>
    <scope>NUCLEOTIDE SEQUENCE [LARGE SCALE GENOMIC DNA]</scope>
    <source>
        <strain evidence="2 3">C115</strain>
    </source>
</reference>
<evidence type="ECO:0000259" key="1">
    <source>
        <dbReference type="Pfam" id="PF08241"/>
    </source>
</evidence>
<dbReference type="InterPro" id="IPR013216">
    <property type="entry name" value="Methyltransf_11"/>
</dbReference>
<dbReference type="EMBL" id="AMSI01000002">
    <property type="protein sequence ID" value="EKF43800.1"/>
    <property type="molecule type" value="Genomic_DNA"/>
</dbReference>
<keyword evidence="3" id="KW-1185">Reference proteome</keyword>
<name>K2NWW4_9HYPH</name>